<feature type="chain" id="PRO_5043618859" description="Protein kinase domain-containing protein" evidence="15">
    <location>
        <begin position="23"/>
        <end position="648"/>
    </location>
</feature>
<keyword evidence="8 12" id="KW-0067">ATP-binding</keyword>
<keyword evidence="5 15" id="KW-0732">Signal</keyword>
<feature type="binding site" evidence="12">
    <location>
        <position position="349"/>
    </location>
    <ligand>
        <name>ATP</name>
        <dbReference type="ChEBI" id="CHEBI:30616"/>
    </ligand>
</feature>
<feature type="signal peptide" evidence="15">
    <location>
        <begin position="1"/>
        <end position="22"/>
    </location>
</feature>
<dbReference type="PROSITE" id="PS00107">
    <property type="entry name" value="PROTEIN_KINASE_ATP"/>
    <property type="match status" value="1"/>
</dbReference>
<evidence type="ECO:0000256" key="6">
    <source>
        <dbReference type="ARBA" id="ARBA00022741"/>
    </source>
</evidence>
<evidence type="ECO:0000256" key="1">
    <source>
        <dbReference type="ARBA" id="ARBA00004479"/>
    </source>
</evidence>
<proteinExistence type="predicted"/>
<dbReference type="PROSITE" id="PS00108">
    <property type="entry name" value="PROTEIN_KINASE_ST"/>
    <property type="match status" value="1"/>
</dbReference>
<evidence type="ECO:0000256" key="3">
    <source>
        <dbReference type="ARBA" id="ARBA00022679"/>
    </source>
</evidence>
<evidence type="ECO:0000259" key="16">
    <source>
        <dbReference type="PROSITE" id="PS50011"/>
    </source>
</evidence>
<dbReference type="InterPro" id="IPR011009">
    <property type="entry name" value="Kinase-like_dom_sf"/>
</dbReference>
<dbReference type="InterPro" id="IPR000719">
    <property type="entry name" value="Prot_kinase_dom"/>
</dbReference>
<reference evidence="17 18" key="1">
    <citation type="journal article" date="2021" name="Commun. Biol.">
        <title>The genome of Shorea leprosula (Dipterocarpaceae) highlights the ecological relevance of drought in aseasonal tropical rainforests.</title>
        <authorList>
            <person name="Ng K.K.S."/>
            <person name="Kobayashi M.J."/>
            <person name="Fawcett J.A."/>
            <person name="Hatakeyama M."/>
            <person name="Paape T."/>
            <person name="Ng C.H."/>
            <person name="Ang C.C."/>
            <person name="Tnah L.H."/>
            <person name="Lee C.T."/>
            <person name="Nishiyama T."/>
            <person name="Sese J."/>
            <person name="O'Brien M.J."/>
            <person name="Copetti D."/>
            <person name="Mohd Noor M.I."/>
            <person name="Ong R.C."/>
            <person name="Putra M."/>
            <person name="Sireger I.Z."/>
            <person name="Indrioko S."/>
            <person name="Kosugi Y."/>
            <person name="Izuno A."/>
            <person name="Isagi Y."/>
            <person name="Lee S.L."/>
            <person name="Shimizu K.K."/>
        </authorList>
    </citation>
    <scope>NUCLEOTIDE SEQUENCE [LARGE SCALE GENOMIC DNA]</scope>
    <source>
        <strain evidence="17">214</strain>
    </source>
</reference>
<keyword evidence="10 14" id="KW-0472">Membrane</keyword>
<dbReference type="AlphaFoldDB" id="A0AAV5ME43"/>
<dbReference type="Proteomes" id="UP001054252">
    <property type="component" value="Unassembled WGS sequence"/>
</dbReference>
<dbReference type="GO" id="GO:0030247">
    <property type="term" value="F:polysaccharide binding"/>
    <property type="evidence" value="ECO:0007669"/>
    <property type="project" value="InterPro"/>
</dbReference>
<keyword evidence="18" id="KW-1185">Reference proteome</keyword>
<feature type="transmembrane region" description="Helical" evidence="14">
    <location>
        <begin position="251"/>
        <end position="283"/>
    </location>
</feature>
<dbReference type="SMART" id="SM00220">
    <property type="entry name" value="S_TKc"/>
    <property type="match status" value="1"/>
</dbReference>
<dbReference type="PANTHER" id="PTHR27009">
    <property type="entry name" value="RUST RESISTANCE KINASE LR10-RELATED"/>
    <property type="match status" value="1"/>
</dbReference>
<dbReference type="GO" id="GO:0005524">
    <property type="term" value="F:ATP binding"/>
    <property type="evidence" value="ECO:0007669"/>
    <property type="project" value="UniProtKB-UniRule"/>
</dbReference>
<dbReference type="InterPro" id="IPR025287">
    <property type="entry name" value="WAK_GUB"/>
</dbReference>
<feature type="region of interest" description="Disordered" evidence="13">
    <location>
        <begin position="625"/>
        <end position="648"/>
    </location>
</feature>
<keyword evidence="4 14" id="KW-0812">Transmembrane</keyword>
<dbReference type="FunFam" id="3.30.200.20:FF:000178">
    <property type="entry name" value="serine/threonine-protein kinase PBS1-like"/>
    <property type="match status" value="1"/>
</dbReference>
<gene>
    <name evidence="17" type="ORF">SLEP1_g54900</name>
</gene>
<evidence type="ECO:0000256" key="7">
    <source>
        <dbReference type="ARBA" id="ARBA00022777"/>
    </source>
</evidence>
<keyword evidence="11" id="KW-0325">Glycoprotein</keyword>
<evidence type="ECO:0000256" key="4">
    <source>
        <dbReference type="ARBA" id="ARBA00022692"/>
    </source>
</evidence>
<dbReference type="EMBL" id="BPVZ01000245">
    <property type="protein sequence ID" value="GKV48065.1"/>
    <property type="molecule type" value="Genomic_DNA"/>
</dbReference>
<keyword evidence="3" id="KW-0808">Transferase</keyword>
<dbReference type="Gene3D" id="3.30.200.20">
    <property type="entry name" value="Phosphorylase Kinase, domain 1"/>
    <property type="match status" value="1"/>
</dbReference>
<dbReference type="CDD" id="cd14066">
    <property type="entry name" value="STKc_IRAK"/>
    <property type="match status" value="1"/>
</dbReference>
<dbReference type="SUPFAM" id="SSF56112">
    <property type="entry name" value="Protein kinase-like (PK-like)"/>
    <property type="match status" value="1"/>
</dbReference>
<evidence type="ECO:0000313" key="17">
    <source>
        <dbReference type="EMBL" id="GKV48065.1"/>
    </source>
</evidence>
<dbReference type="GO" id="GO:0004674">
    <property type="term" value="F:protein serine/threonine kinase activity"/>
    <property type="evidence" value="ECO:0007669"/>
    <property type="project" value="UniProtKB-KW"/>
</dbReference>
<dbReference type="InterPro" id="IPR045874">
    <property type="entry name" value="LRK10/LRL21-25-like"/>
</dbReference>
<evidence type="ECO:0000256" key="9">
    <source>
        <dbReference type="ARBA" id="ARBA00022989"/>
    </source>
</evidence>
<dbReference type="PROSITE" id="PS50011">
    <property type="entry name" value="PROTEIN_KINASE_DOM"/>
    <property type="match status" value="1"/>
</dbReference>
<keyword evidence="7" id="KW-0418">Kinase</keyword>
<evidence type="ECO:0000256" key="2">
    <source>
        <dbReference type="ARBA" id="ARBA00022527"/>
    </source>
</evidence>
<evidence type="ECO:0000256" key="13">
    <source>
        <dbReference type="SAM" id="MobiDB-lite"/>
    </source>
</evidence>
<evidence type="ECO:0000256" key="8">
    <source>
        <dbReference type="ARBA" id="ARBA00022840"/>
    </source>
</evidence>
<evidence type="ECO:0000256" key="12">
    <source>
        <dbReference type="PROSITE-ProRule" id="PRU10141"/>
    </source>
</evidence>
<comment type="subcellular location">
    <subcellularLocation>
        <location evidence="1">Membrane</location>
        <topology evidence="1">Single-pass type I membrane protein</topology>
    </subcellularLocation>
</comment>
<keyword evidence="9 14" id="KW-1133">Transmembrane helix</keyword>
<comment type="caution">
    <text evidence="17">The sequence shown here is derived from an EMBL/GenBank/DDBJ whole genome shotgun (WGS) entry which is preliminary data.</text>
</comment>
<dbReference type="GO" id="GO:0016020">
    <property type="term" value="C:membrane"/>
    <property type="evidence" value="ECO:0007669"/>
    <property type="project" value="UniProtKB-SubCell"/>
</dbReference>
<sequence>MPSPGLIFVALLLLTLIHETCSAKDERHCPPSSCGNNLNISYPFRLNTDSPNSCGMTADPVYTLFCENNLTVFPSQSGKFYVKAINYDNQTIRVADASVKEGSCSIPQYSWDFSTSFGYSYDYLESILFISCGNLVSDPLYVEAPACINHSSFSTPYSPKSEGKRYYYVKIGRTTPLELKPSCRIELSALKAFIREKNYENLSYLDIHHWLAYGIALSWRYASCGETDPSYINMENQCVPYPANNQVYEDFSIIVVAVLDIVAFYHGLVAVLGIPSFIIFLVFKWRRRHLSMYNSIEEFLQSNNNLMPVRYSYSKIKKMTNGFKEKLGEGGFGQVYKAKLQSGRFAAIKMLGKSKATGQDFFNEVATIGRIHHVNVVQMIGFCAEGSKRALVYDFMPNGSLDKHIFSKAGNIASLGWENLYKISLEVAHGIEYLHRGCDMQILHFDIKPHNILLDENFTPKISDFGLAKLYPVKGNTVSLTAARGTLGYMAPELFYKNLGSVSHKADVYSYGMLLMEMASRRKNVNPFAEHSSQIYFPSWASEQLNKGMELEIREANENEKRIAKKMIIVALWCIQMKPSDRPSMNKVIEMLEAELESLQMPSAPFQLYPHAIQQDAVTKKTNITESTSSSSCNDIETESISLLGNEN</sequence>
<keyword evidence="2" id="KW-0723">Serine/threonine-protein kinase</keyword>
<accession>A0AAV5ME43</accession>
<evidence type="ECO:0000256" key="5">
    <source>
        <dbReference type="ARBA" id="ARBA00022729"/>
    </source>
</evidence>
<evidence type="ECO:0000313" key="18">
    <source>
        <dbReference type="Proteomes" id="UP001054252"/>
    </source>
</evidence>
<dbReference type="Pfam" id="PF00069">
    <property type="entry name" value="Pkinase"/>
    <property type="match status" value="1"/>
</dbReference>
<dbReference type="Gene3D" id="1.10.510.10">
    <property type="entry name" value="Transferase(Phosphotransferase) domain 1"/>
    <property type="match status" value="1"/>
</dbReference>
<evidence type="ECO:0000256" key="15">
    <source>
        <dbReference type="SAM" id="SignalP"/>
    </source>
</evidence>
<evidence type="ECO:0000256" key="10">
    <source>
        <dbReference type="ARBA" id="ARBA00023136"/>
    </source>
</evidence>
<dbReference type="FunFam" id="1.10.510.10:FF:000590">
    <property type="entry name" value="PR5-like receptor kinase"/>
    <property type="match status" value="1"/>
</dbReference>
<dbReference type="Pfam" id="PF13947">
    <property type="entry name" value="GUB_WAK_bind"/>
    <property type="match status" value="1"/>
</dbReference>
<protein>
    <recommendedName>
        <fullName evidence="16">Protein kinase domain-containing protein</fullName>
    </recommendedName>
</protein>
<dbReference type="InterPro" id="IPR008271">
    <property type="entry name" value="Ser/Thr_kinase_AS"/>
</dbReference>
<name>A0AAV5ME43_9ROSI</name>
<keyword evidence="6 12" id="KW-0547">Nucleotide-binding</keyword>
<feature type="domain" description="Protein kinase" evidence="16">
    <location>
        <begin position="321"/>
        <end position="596"/>
    </location>
</feature>
<dbReference type="InterPro" id="IPR017441">
    <property type="entry name" value="Protein_kinase_ATP_BS"/>
</dbReference>
<evidence type="ECO:0000256" key="11">
    <source>
        <dbReference type="ARBA" id="ARBA00023180"/>
    </source>
</evidence>
<evidence type="ECO:0000256" key="14">
    <source>
        <dbReference type="SAM" id="Phobius"/>
    </source>
</evidence>
<organism evidence="17 18">
    <name type="scientific">Rubroshorea leprosula</name>
    <dbReference type="NCBI Taxonomy" id="152421"/>
    <lineage>
        <taxon>Eukaryota</taxon>
        <taxon>Viridiplantae</taxon>
        <taxon>Streptophyta</taxon>
        <taxon>Embryophyta</taxon>
        <taxon>Tracheophyta</taxon>
        <taxon>Spermatophyta</taxon>
        <taxon>Magnoliopsida</taxon>
        <taxon>eudicotyledons</taxon>
        <taxon>Gunneridae</taxon>
        <taxon>Pentapetalae</taxon>
        <taxon>rosids</taxon>
        <taxon>malvids</taxon>
        <taxon>Malvales</taxon>
        <taxon>Dipterocarpaceae</taxon>
        <taxon>Rubroshorea</taxon>
    </lineage>
</organism>